<evidence type="ECO:0000313" key="4">
    <source>
        <dbReference type="Proteomes" id="UP001626550"/>
    </source>
</evidence>
<feature type="region of interest" description="Disordered" evidence="1">
    <location>
        <begin position="1"/>
        <end position="28"/>
    </location>
</feature>
<dbReference type="InterPro" id="IPR016197">
    <property type="entry name" value="Chromo-like_dom_sf"/>
</dbReference>
<evidence type="ECO:0000313" key="3">
    <source>
        <dbReference type="EMBL" id="KAL3307574.1"/>
    </source>
</evidence>
<protein>
    <recommendedName>
        <fullName evidence="2">Chromo domain-containing protein</fullName>
    </recommendedName>
</protein>
<accession>A0ABD2PJG1</accession>
<organism evidence="3 4">
    <name type="scientific">Cichlidogyrus casuarinus</name>
    <dbReference type="NCBI Taxonomy" id="1844966"/>
    <lineage>
        <taxon>Eukaryota</taxon>
        <taxon>Metazoa</taxon>
        <taxon>Spiralia</taxon>
        <taxon>Lophotrochozoa</taxon>
        <taxon>Platyhelminthes</taxon>
        <taxon>Monogenea</taxon>
        <taxon>Monopisthocotylea</taxon>
        <taxon>Dactylogyridea</taxon>
        <taxon>Ancyrocephalidae</taxon>
        <taxon>Cichlidogyrus</taxon>
    </lineage>
</organism>
<evidence type="ECO:0000256" key="1">
    <source>
        <dbReference type="SAM" id="MobiDB-lite"/>
    </source>
</evidence>
<comment type="caution">
    <text evidence="3">The sequence shown here is derived from an EMBL/GenBank/DDBJ whole genome shotgun (WGS) entry which is preliminary data.</text>
</comment>
<dbReference type="EMBL" id="JBJKFK010007032">
    <property type="protein sequence ID" value="KAL3307574.1"/>
    <property type="molecule type" value="Genomic_DNA"/>
</dbReference>
<dbReference type="AlphaFoldDB" id="A0ABD2PJG1"/>
<dbReference type="Gene3D" id="2.40.50.40">
    <property type="match status" value="1"/>
</dbReference>
<feature type="compositionally biased region" description="Low complexity" evidence="1">
    <location>
        <begin position="14"/>
        <end position="24"/>
    </location>
</feature>
<dbReference type="SUPFAM" id="SSF54160">
    <property type="entry name" value="Chromo domain-like"/>
    <property type="match status" value="1"/>
</dbReference>
<evidence type="ECO:0000259" key="2">
    <source>
        <dbReference type="PROSITE" id="PS50013"/>
    </source>
</evidence>
<dbReference type="PROSITE" id="PS50013">
    <property type="entry name" value="CHROMO_2"/>
    <property type="match status" value="1"/>
</dbReference>
<dbReference type="InterPro" id="IPR000953">
    <property type="entry name" value="Chromo/chromo_shadow_dom"/>
</dbReference>
<gene>
    <name evidence="3" type="ORF">Ciccas_013908</name>
</gene>
<proteinExistence type="predicted"/>
<reference evidence="3 4" key="1">
    <citation type="submission" date="2024-11" db="EMBL/GenBank/DDBJ databases">
        <title>Adaptive evolution of stress response genes in parasites aligns with host niche diversity.</title>
        <authorList>
            <person name="Hahn C."/>
            <person name="Resl P."/>
        </authorList>
    </citation>
    <scope>NUCLEOTIDE SEQUENCE [LARGE SCALE GENOMIC DNA]</scope>
    <source>
        <strain evidence="3">EGGRZ-B1_66</strain>
        <tissue evidence="3">Body</tissue>
    </source>
</reference>
<keyword evidence="4" id="KW-1185">Reference proteome</keyword>
<feature type="domain" description="Chromo" evidence="2">
    <location>
        <begin position="42"/>
        <end position="81"/>
    </location>
</feature>
<feature type="compositionally biased region" description="Basic residues" evidence="1">
    <location>
        <begin position="1"/>
        <end position="10"/>
    </location>
</feature>
<name>A0ABD2PJG1_9PLAT</name>
<dbReference type="Proteomes" id="UP001626550">
    <property type="component" value="Unassembled WGS sequence"/>
</dbReference>
<sequence length="81" mass="8945">MTKIRRRSSRKTIDSSFPATASSDSDSDKTVIAVQSDNNESFEVESIIGINLAEDKVLVKWAGFKYPTWTSVKNLTSCVDA</sequence>